<dbReference type="AlphaFoldDB" id="A0A521EKY3"/>
<evidence type="ECO:0000313" key="3">
    <source>
        <dbReference type="Proteomes" id="UP000317484"/>
    </source>
</evidence>
<evidence type="ECO:0000259" key="1">
    <source>
        <dbReference type="Pfam" id="PF09509"/>
    </source>
</evidence>
<sequence length="74" mass="8095">MPRLRLRDDDGSKTSGNAHRDAWSLAEGLFAGIRNVVSHTVAENQADEQRALEQLAAVNVLARWVDDARVVSAP</sequence>
<dbReference type="InterPro" id="IPR012654">
    <property type="entry name" value="CHP02391"/>
</dbReference>
<proteinExistence type="predicted"/>
<gene>
    <name evidence="2" type="ORF">SAMN06273567_105226</name>
</gene>
<accession>A0A521EKY3</accession>
<dbReference type="EMBL" id="FXTJ01000005">
    <property type="protein sequence ID" value="SMO84574.1"/>
    <property type="molecule type" value="Genomic_DNA"/>
</dbReference>
<organism evidence="2 3">
    <name type="scientific">Geodermatophilus aquaeductus</name>
    <dbReference type="NCBI Taxonomy" id="1564161"/>
    <lineage>
        <taxon>Bacteria</taxon>
        <taxon>Bacillati</taxon>
        <taxon>Actinomycetota</taxon>
        <taxon>Actinomycetes</taxon>
        <taxon>Geodermatophilales</taxon>
        <taxon>Geodermatophilaceae</taxon>
        <taxon>Geodermatophilus</taxon>
    </lineage>
</organism>
<evidence type="ECO:0000313" key="2">
    <source>
        <dbReference type="EMBL" id="SMO84574.1"/>
    </source>
</evidence>
<dbReference type="Pfam" id="PF09509">
    <property type="entry name" value="Hypoth_Ymh"/>
    <property type="match status" value="1"/>
</dbReference>
<protein>
    <recommendedName>
        <fullName evidence="1">Conserved hypothetical protein CHP02391 domain-containing protein</fullName>
    </recommendedName>
</protein>
<reference evidence="2 3" key="1">
    <citation type="submission" date="2017-05" db="EMBL/GenBank/DDBJ databases">
        <authorList>
            <person name="Varghese N."/>
            <person name="Submissions S."/>
        </authorList>
    </citation>
    <scope>NUCLEOTIDE SEQUENCE [LARGE SCALE GENOMIC DNA]</scope>
    <source>
        <strain evidence="2 3">DSM 46834</strain>
    </source>
</reference>
<dbReference type="Proteomes" id="UP000317484">
    <property type="component" value="Unassembled WGS sequence"/>
</dbReference>
<keyword evidence="3" id="KW-1185">Reference proteome</keyword>
<name>A0A521EKY3_9ACTN</name>
<feature type="domain" description="Conserved hypothetical protein CHP02391" evidence="1">
    <location>
        <begin position="5"/>
        <end position="65"/>
    </location>
</feature>